<keyword evidence="2" id="KW-1185">Reference proteome</keyword>
<evidence type="ECO:0000313" key="2">
    <source>
        <dbReference type="Proteomes" id="UP000054018"/>
    </source>
</evidence>
<reference evidence="2" key="2">
    <citation type="submission" date="2015-01" db="EMBL/GenBank/DDBJ databases">
        <title>Evolutionary Origins and Diversification of the Mycorrhizal Mutualists.</title>
        <authorList>
            <consortium name="DOE Joint Genome Institute"/>
            <consortium name="Mycorrhizal Genomics Consortium"/>
            <person name="Kohler A."/>
            <person name="Kuo A."/>
            <person name="Nagy L.G."/>
            <person name="Floudas D."/>
            <person name="Copeland A."/>
            <person name="Barry K.W."/>
            <person name="Cichocki N."/>
            <person name="Veneault-Fourrey C."/>
            <person name="LaButti K."/>
            <person name="Lindquist E.A."/>
            <person name="Lipzen A."/>
            <person name="Lundell T."/>
            <person name="Morin E."/>
            <person name="Murat C."/>
            <person name="Riley R."/>
            <person name="Ohm R."/>
            <person name="Sun H."/>
            <person name="Tunlid A."/>
            <person name="Henrissat B."/>
            <person name="Grigoriev I.V."/>
            <person name="Hibbett D.S."/>
            <person name="Martin F."/>
        </authorList>
    </citation>
    <scope>NUCLEOTIDE SEQUENCE [LARGE SCALE GENOMIC DNA]</scope>
    <source>
        <strain evidence="2">441</strain>
    </source>
</reference>
<organism evidence="1 2">
    <name type="scientific">Pisolithus microcarpus 441</name>
    <dbReference type="NCBI Taxonomy" id="765257"/>
    <lineage>
        <taxon>Eukaryota</taxon>
        <taxon>Fungi</taxon>
        <taxon>Dikarya</taxon>
        <taxon>Basidiomycota</taxon>
        <taxon>Agaricomycotina</taxon>
        <taxon>Agaricomycetes</taxon>
        <taxon>Agaricomycetidae</taxon>
        <taxon>Boletales</taxon>
        <taxon>Sclerodermatineae</taxon>
        <taxon>Pisolithaceae</taxon>
        <taxon>Pisolithus</taxon>
    </lineage>
</organism>
<dbReference type="AlphaFoldDB" id="A0A0C9ZEG4"/>
<gene>
    <name evidence="1" type="ORF">PISMIDRAFT_681819</name>
</gene>
<accession>A0A0C9ZEG4</accession>
<evidence type="ECO:0000313" key="1">
    <source>
        <dbReference type="EMBL" id="KIK20852.1"/>
    </source>
</evidence>
<dbReference type="Proteomes" id="UP000054018">
    <property type="component" value="Unassembled WGS sequence"/>
</dbReference>
<dbReference type="EMBL" id="KN833758">
    <property type="protein sequence ID" value="KIK20852.1"/>
    <property type="molecule type" value="Genomic_DNA"/>
</dbReference>
<protein>
    <submittedName>
        <fullName evidence="1">Uncharacterized protein</fullName>
    </submittedName>
</protein>
<proteinExistence type="predicted"/>
<name>A0A0C9ZEG4_9AGAM</name>
<sequence length="55" mass="5701">MLWRTQPSFTTAAAMIVRTAAGYPLVPGGISLGPLAYSRPVSITAAADAIPRQVS</sequence>
<reference evidence="1 2" key="1">
    <citation type="submission" date="2014-04" db="EMBL/GenBank/DDBJ databases">
        <authorList>
            <consortium name="DOE Joint Genome Institute"/>
            <person name="Kuo A."/>
            <person name="Kohler A."/>
            <person name="Costa M.D."/>
            <person name="Nagy L.G."/>
            <person name="Floudas D."/>
            <person name="Copeland A."/>
            <person name="Barry K.W."/>
            <person name="Cichocki N."/>
            <person name="Veneault-Fourrey C."/>
            <person name="LaButti K."/>
            <person name="Lindquist E.A."/>
            <person name="Lipzen A."/>
            <person name="Lundell T."/>
            <person name="Morin E."/>
            <person name="Murat C."/>
            <person name="Sun H."/>
            <person name="Tunlid A."/>
            <person name="Henrissat B."/>
            <person name="Grigoriev I.V."/>
            <person name="Hibbett D.S."/>
            <person name="Martin F."/>
            <person name="Nordberg H.P."/>
            <person name="Cantor M.N."/>
            <person name="Hua S.X."/>
        </authorList>
    </citation>
    <scope>NUCLEOTIDE SEQUENCE [LARGE SCALE GENOMIC DNA]</scope>
    <source>
        <strain evidence="1 2">441</strain>
    </source>
</reference>
<dbReference type="HOGENOM" id="CLU_3033317_0_0_1"/>